<keyword evidence="7 11" id="KW-0067">ATP-binding</keyword>
<evidence type="ECO:0000259" key="14">
    <source>
        <dbReference type="Pfam" id="PF02782"/>
    </source>
</evidence>
<dbReference type="Gene3D" id="3.30.420.40">
    <property type="match status" value="2"/>
</dbReference>
<dbReference type="Proteomes" id="UP000461585">
    <property type="component" value="Unassembled WGS sequence"/>
</dbReference>
<keyword evidence="4 11" id="KW-0547">Nucleotide-binding</keyword>
<evidence type="ECO:0000256" key="4">
    <source>
        <dbReference type="ARBA" id="ARBA00022741"/>
    </source>
</evidence>
<comment type="catalytic activity">
    <reaction evidence="8 11">
        <text>glycerol + ATP = sn-glycerol 3-phosphate + ADP + H(+)</text>
        <dbReference type="Rhea" id="RHEA:21644"/>
        <dbReference type="ChEBI" id="CHEBI:15378"/>
        <dbReference type="ChEBI" id="CHEBI:17754"/>
        <dbReference type="ChEBI" id="CHEBI:30616"/>
        <dbReference type="ChEBI" id="CHEBI:57597"/>
        <dbReference type="ChEBI" id="CHEBI:456216"/>
        <dbReference type="EC" id="2.7.1.30"/>
    </reaction>
</comment>
<keyword evidence="16" id="KW-1185">Reference proteome</keyword>
<dbReference type="CDD" id="cd07786">
    <property type="entry name" value="FGGY_EcGK_like"/>
    <property type="match status" value="1"/>
</dbReference>
<evidence type="ECO:0000256" key="8">
    <source>
        <dbReference type="ARBA" id="ARBA00052101"/>
    </source>
</evidence>
<evidence type="ECO:0000256" key="7">
    <source>
        <dbReference type="ARBA" id="ARBA00022840"/>
    </source>
</evidence>
<dbReference type="SUPFAM" id="SSF53067">
    <property type="entry name" value="Actin-like ATPase domain"/>
    <property type="match status" value="2"/>
</dbReference>
<gene>
    <name evidence="11 15" type="primary">glpK</name>
    <name evidence="15" type="ORF">GXN74_04550</name>
</gene>
<sequence length="501" mass="55684">MKRYILAFDQGTTSSRAILFDREGRQVASAQIGFPQYYPKPGWVEHDPMEIWGTQSGVARQVLEKAGIRPEEVAAIGITNQRETTVVWDRNTGRPVHNAIVWQCRRTADICDSLKAKGWEERIRKKTGLVVDAYFSGTKVKWILDNVEGVRERAEKGELLFGTVDTWLIWNLTRGKVHVTDCSNASRTMLYNIRELAWDKEILEELGIPESMLPEVKPSSHVFGHTDPGTFGGAEIPIAGDAGDQQAALFGQACFEPGMAKNTYGTGCFLLMNTGETPIASSKGLLTTIAWGIGDKVEYALEGSIFIAGAAIQWLRDELRIIYDAAQTEYYANLVEDTNGVYMVPAFTGLGAPYWDMYARGAIVGLTRGTKREHLVRATLESIAYQTRDVLEAMEEDSGITLQSLKVDGGAAANDFLLQFQADLLGVPVQRPQVLETTALGAAYLAGLAVGFWESAEDIQNKWDVGREFRPAMEQEKRDGLYRGWKKAVRRSMDWEEPPVV</sequence>
<dbReference type="FunFam" id="3.30.420.40:FF:000007">
    <property type="entry name" value="Glycerol kinase"/>
    <property type="match status" value="1"/>
</dbReference>
<dbReference type="FunFam" id="3.30.420.40:FF:000008">
    <property type="entry name" value="Glycerol kinase"/>
    <property type="match status" value="1"/>
</dbReference>
<feature type="binding site" evidence="11">
    <location>
        <position position="12"/>
    </location>
    <ligand>
        <name>ADP</name>
        <dbReference type="ChEBI" id="CHEBI:456216"/>
    </ligand>
</feature>
<feature type="binding site" evidence="11">
    <location>
        <position position="14"/>
    </location>
    <ligand>
        <name>ATP</name>
        <dbReference type="ChEBI" id="CHEBI:30616"/>
    </ligand>
</feature>
<feature type="binding site" evidence="11">
    <location>
        <position position="83"/>
    </location>
    <ligand>
        <name>glycerol</name>
        <dbReference type="ChEBI" id="CHEBI:17754"/>
    </ligand>
</feature>
<evidence type="ECO:0000259" key="13">
    <source>
        <dbReference type="Pfam" id="PF00370"/>
    </source>
</evidence>
<dbReference type="EMBL" id="JAAEEH010000008">
    <property type="protein sequence ID" value="NDL67017.1"/>
    <property type="molecule type" value="Genomic_DNA"/>
</dbReference>
<dbReference type="NCBIfam" id="NF000756">
    <property type="entry name" value="PRK00047.1"/>
    <property type="match status" value="1"/>
</dbReference>
<protein>
    <recommendedName>
        <fullName evidence="11">Glycerol kinase</fullName>
        <ecNumber evidence="11">2.7.1.30</ecNumber>
    </recommendedName>
    <alternativeName>
        <fullName evidence="11">ATP:glycerol 3-phosphotransferase</fullName>
    </alternativeName>
    <alternativeName>
        <fullName evidence="11">Glycerokinase</fullName>
        <shortName evidence="11">GK</shortName>
    </alternativeName>
</protein>
<dbReference type="GO" id="GO:0019563">
    <property type="term" value="P:glycerol catabolic process"/>
    <property type="evidence" value="ECO:0007669"/>
    <property type="project" value="UniProtKB-UniRule"/>
</dbReference>
<dbReference type="HAMAP" id="MF_00186">
    <property type="entry name" value="Glycerol_kin"/>
    <property type="match status" value="1"/>
</dbReference>
<dbReference type="NCBIfam" id="TIGR01311">
    <property type="entry name" value="glycerol_kin"/>
    <property type="match status" value="1"/>
</dbReference>
<feature type="binding site" evidence="11">
    <location>
        <position position="309"/>
    </location>
    <ligand>
        <name>ADP</name>
        <dbReference type="ChEBI" id="CHEBI:456216"/>
    </ligand>
</feature>
<comment type="caution">
    <text evidence="15">The sequence shown here is derived from an EMBL/GenBank/DDBJ whole genome shotgun (WGS) entry which is preliminary data.</text>
</comment>
<feature type="binding site" evidence="11">
    <location>
        <position position="309"/>
    </location>
    <ligand>
        <name>ATP</name>
        <dbReference type="ChEBI" id="CHEBI:30616"/>
    </ligand>
</feature>
<feature type="binding site" evidence="11">
    <location>
        <position position="12"/>
    </location>
    <ligand>
        <name>sn-glycerol 3-phosphate</name>
        <dbReference type="ChEBI" id="CHEBI:57597"/>
    </ligand>
</feature>
<evidence type="ECO:0000256" key="9">
    <source>
        <dbReference type="ARBA" id="ARBA00054633"/>
    </source>
</evidence>
<feature type="domain" description="Carbohydrate kinase FGGY C-terminal" evidence="14">
    <location>
        <begin position="261"/>
        <end position="449"/>
    </location>
</feature>
<evidence type="ECO:0000256" key="2">
    <source>
        <dbReference type="ARBA" id="ARBA00009156"/>
    </source>
</evidence>
<feature type="binding site" evidence="11">
    <location>
        <position position="414"/>
    </location>
    <ligand>
        <name>ADP</name>
        <dbReference type="ChEBI" id="CHEBI:456216"/>
    </ligand>
</feature>
<feature type="binding site" evidence="11">
    <location>
        <position position="13"/>
    </location>
    <ligand>
        <name>ATP</name>
        <dbReference type="ChEBI" id="CHEBI:30616"/>
    </ligand>
</feature>
<evidence type="ECO:0000256" key="12">
    <source>
        <dbReference type="RuleBase" id="RU003733"/>
    </source>
</evidence>
<dbReference type="Pfam" id="PF00370">
    <property type="entry name" value="FGGY_N"/>
    <property type="match status" value="1"/>
</dbReference>
<feature type="binding site" evidence="11">
    <location>
        <position position="245"/>
    </location>
    <ligand>
        <name>glycerol</name>
        <dbReference type="ChEBI" id="CHEBI:17754"/>
    </ligand>
</feature>
<reference evidence="15 16" key="1">
    <citation type="submission" date="2020-01" db="EMBL/GenBank/DDBJ databases">
        <title>Anaeroalcalibacter tamaniensis gen. nov., sp. nov., moderately halophilic strictly anaerobic fermenter bacterium from mud volcano of Taman peninsula.</title>
        <authorList>
            <person name="Frolova A."/>
            <person name="Merkel A.Y."/>
            <person name="Slobodkin A.I."/>
        </authorList>
    </citation>
    <scope>NUCLEOTIDE SEQUENCE [LARGE SCALE GENOMIC DNA]</scope>
    <source>
        <strain evidence="15 16">F-3ap</strain>
    </source>
</reference>
<evidence type="ECO:0000256" key="10">
    <source>
        <dbReference type="ARBA" id="ARBA00063665"/>
    </source>
</evidence>
<dbReference type="PANTHER" id="PTHR10196:SF69">
    <property type="entry name" value="GLYCEROL KINASE"/>
    <property type="match status" value="1"/>
</dbReference>
<feature type="binding site" evidence="11">
    <location>
        <position position="410"/>
    </location>
    <ligand>
        <name>ADP</name>
        <dbReference type="ChEBI" id="CHEBI:456216"/>
    </ligand>
</feature>
<feature type="binding site" evidence="11">
    <location>
        <position position="410"/>
    </location>
    <ligand>
        <name>ATP</name>
        <dbReference type="ChEBI" id="CHEBI:30616"/>
    </ligand>
</feature>
<comment type="function">
    <text evidence="9 11">Key enzyme in the regulation of glycerol uptake and metabolism. Catalyzes the phosphorylation of glycerol to yield sn-glycerol 3-phosphate.</text>
</comment>
<accession>A0A7X5HUQ5</accession>
<feature type="binding site" evidence="11">
    <location>
        <position position="313"/>
    </location>
    <ligand>
        <name>ATP</name>
        <dbReference type="ChEBI" id="CHEBI:30616"/>
    </ligand>
</feature>
<feature type="binding site" evidence="11">
    <location>
        <position position="244"/>
    </location>
    <ligand>
        <name>glycerol</name>
        <dbReference type="ChEBI" id="CHEBI:17754"/>
    </ligand>
</feature>
<evidence type="ECO:0000256" key="5">
    <source>
        <dbReference type="ARBA" id="ARBA00022777"/>
    </source>
</evidence>
<dbReference type="InterPro" id="IPR018483">
    <property type="entry name" value="Carb_kinase_FGGY_CS"/>
</dbReference>
<dbReference type="UniPathway" id="UPA00618">
    <property type="reaction ID" value="UER00672"/>
</dbReference>
<evidence type="ECO:0000313" key="16">
    <source>
        <dbReference type="Proteomes" id="UP000461585"/>
    </source>
</evidence>
<dbReference type="InterPro" id="IPR005999">
    <property type="entry name" value="Glycerol_kin"/>
</dbReference>
<feature type="binding site" evidence="11">
    <location>
        <position position="83"/>
    </location>
    <ligand>
        <name>sn-glycerol 3-phosphate</name>
        <dbReference type="ChEBI" id="CHEBI:57597"/>
    </ligand>
</feature>
<comment type="activity regulation">
    <text evidence="11">Activated by phosphorylation and inhibited by fructose 1,6-bisphosphate (FBP).</text>
</comment>
<feature type="binding site" evidence="11">
    <location>
        <position position="266"/>
    </location>
    <ligand>
        <name>ADP</name>
        <dbReference type="ChEBI" id="CHEBI:456216"/>
    </ligand>
</feature>
<keyword evidence="6 11" id="KW-0319">Glycerol metabolism</keyword>
<evidence type="ECO:0000256" key="3">
    <source>
        <dbReference type="ARBA" id="ARBA00022679"/>
    </source>
</evidence>
<comment type="subunit">
    <text evidence="10 11">Homotetramer and homodimer (in equilibrium).</text>
</comment>
<feature type="binding site" evidence="11">
    <location>
        <position position="12"/>
    </location>
    <ligand>
        <name>ATP</name>
        <dbReference type="ChEBI" id="CHEBI:30616"/>
    </ligand>
</feature>
<feature type="binding site" evidence="11">
    <location>
        <position position="244"/>
    </location>
    <ligand>
        <name>sn-glycerol 3-phosphate</name>
        <dbReference type="ChEBI" id="CHEBI:57597"/>
    </ligand>
</feature>
<dbReference type="InterPro" id="IPR043129">
    <property type="entry name" value="ATPase_NBD"/>
</dbReference>
<dbReference type="AlphaFoldDB" id="A0A7X5HUQ5"/>
<feature type="binding site" evidence="11">
    <location>
        <position position="134"/>
    </location>
    <ligand>
        <name>sn-glycerol 3-phosphate</name>
        <dbReference type="ChEBI" id="CHEBI:57597"/>
    </ligand>
</feature>
<dbReference type="PIRSF" id="PIRSF000538">
    <property type="entry name" value="GlpK"/>
    <property type="match status" value="1"/>
</dbReference>
<evidence type="ECO:0000313" key="15">
    <source>
        <dbReference type="EMBL" id="NDL67017.1"/>
    </source>
</evidence>
<evidence type="ECO:0000256" key="11">
    <source>
        <dbReference type="HAMAP-Rule" id="MF_00186"/>
    </source>
</evidence>
<dbReference type="GO" id="GO:0004370">
    <property type="term" value="F:glycerol kinase activity"/>
    <property type="evidence" value="ECO:0007669"/>
    <property type="project" value="UniProtKB-UniRule"/>
</dbReference>
<evidence type="ECO:0000256" key="1">
    <source>
        <dbReference type="ARBA" id="ARBA00005190"/>
    </source>
</evidence>
<name>A0A7X5HUQ5_9FIRM</name>
<dbReference type="GO" id="GO:0006072">
    <property type="term" value="P:glycerol-3-phosphate metabolic process"/>
    <property type="evidence" value="ECO:0007669"/>
    <property type="project" value="InterPro"/>
</dbReference>
<dbReference type="RefSeq" id="WP_162369741.1">
    <property type="nucleotide sequence ID" value="NZ_JAAEEH010000008.1"/>
</dbReference>
<organism evidence="15 16">
    <name type="scientific">Anaerotalea alkaliphila</name>
    <dbReference type="NCBI Taxonomy" id="2662126"/>
    <lineage>
        <taxon>Bacteria</taxon>
        <taxon>Bacillati</taxon>
        <taxon>Bacillota</taxon>
        <taxon>Clostridia</taxon>
        <taxon>Eubacteriales</taxon>
        <taxon>Anaerotalea</taxon>
    </lineage>
</organism>
<dbReference type="Pfam" id="PF02782">
    <property type="entry name" value="FGGY_C"/>
    <property type="match status" value="1"/>
</dbReference>
<dbReference type="GO" id="GO:0005524">
    <property type="term" value="F:ATP binding"/>
    <property type="evidence" value="ECO:0007669"/>
    <property type="project" value="UniProtKB-UniRule"/>
</dbReference>
<dbReference type="InterPro" id="IPR000577">
    <property type="entry name" value="Carb_kinase_FGGY"/>
</dbReference>
<dbReference type="InterPro" id="IPR018485">
    <property type="entry name" value="FGGY_C"/>
</dbReference>
<feature type="binding site" evidence="11">
    <location>
        <position position="82"/>
    </location>
    <ligand>
        <name>glycerol</name>
        <dbReference type="ChEBI" id="CHEBI:17754"/>
    </ligand>
</feature>
<dbReference type="InterPro" id="IPR018484">
    <property type="entry name" value="FGGY_N"/>
</dbReference>
<feature type="binding site" evidence="11">
    <location>
        <position position="266"/>
    </location>
    <ligand>
        <name>ATP</name>
        <dbReference type="ChEBI" id="CHEBI:30616"/>
    </ligand>
</feature>
<feature type="binding site" evidence="11">
    <location>
        <position position="16"/>
    </location>
    <ligand>
        <name>ADP</name>
        <dbReference type="ChEBI" id="CHEBI:456216"/>
    </ligand>
</feature>
<keyword evidence="3 11" id="KW-0808">Transferase</keyword>
<dbReference type="PANTHER" id="PTHR10196">
    <property type="entry name" value="SUGAR KINASE"/>
    <property type="match status" value="1"/>
</dbReference>
<feature type="binding site" evidence="11">
    <location>
        <position position="134"/>
    </location>
    <ligand>
        <name>glycerol</name>
        <dbReference type="ChEBI" id="CHEBI:17754"/>
    </ligand>
</feature>
<feature type="binding site" evidence="11">
    <location>
        <position position="82"/>
    </location>
    <ligand>
        <name>sn-glycerol 3-phosphate</name>
        <dbReference type="ChEBI" id="CHEBI:57597"/>
    </ligand>
</feature>
<dbReference type="PROSITE" id="PS00933">
    <property type="entry name" value="FGGY_KINASES_1"/>
    <property type="match status" value="1"/>
</dbReference>
<proteinExistence type="inferred from homology"/>
<feature type="domain" description="Carbohydrate kinase FGGY N-terminal" evidence="13">
    <location>
        <begin position="4"/>
        <end position="251"/>
    </location>
</feature>
<comment type="similarity">
    <text evidence="2 11 12">Belongs to the FGGY kinase family.</text>
</comment>
<comment type="pathway">
    <text evidence="1 11">Polyol metabolism; glycerol degradation via glycerol kinase pathway; sn-glycerol 3-phosphate from glycerol: step 1/1.</text>
</comment>
<dbReference type="EC" id="2.7.1.30" evidence="11"/>
<evidence type="ECO:0000256" key="6">
    <source>
        <dbReference type="ARBA" id="ARBA00022798"/>
    </source>
</evidence>
<keyword evidence="5 11" id="KW-0418">Kinase</keyword>
<dbReference type="PROSITE" id="PS00445">
    <property type="entry name" value="FGGY_KINASES_2"/>
    <property type="match status" value="1"/>
</dbReference>
<dbReference type="GO" id="GO:0005829">
    <property type="term" value="C:cytosol"/>
    <property type="evidence" value="ECO:0007669"/>
    <property type="project" value="TreeGrafter"/>
</dbReference>